<dbReference type="PANTHER" id="PTHR22988:SF76">
    <property type="entry name" value="CHROMOSOME UNDETERMINED SCAFFOLD_135, WHOLE GENOME SHOTGUN SEQUENCE"/>
    <property type="match status" value="1"/>
</dbReference>
<dbReference type="PROSITE" id="PS00107">
    <property type="entry name" value="PROTEIN_KINASE_ATP"/>
    <property type="match status" value="1"/>
</dbReference>
<evidence type="ECO:0000256" key="1">
    <source>
        <dbReference type="ARBA" id="ARBA00009903"/>
    </source>
</evidence>
<evidence type="ECO:0000256" key="5">
    <source>
        <dbReference type="ARBA" id="ARBA00022679"/>
    </source>
</evidence>
<dbReference type="OrthoDB" id="3638488at2759"/>
<evidence type="ECO:0000259" key="14">
    <source>
        <dbReference type="PROSITE" id="PS51285"/>
    </source>
</evidence>
<dbReference type="Pfam" id="PF00433">
    <property type="entry name" value="Pkinase_C"/>
    <property type="match status" value="1"/>
</dbReference>
<sequence>MDKGFSQINSSENIHVSATSLERAQYAKAIIEMKYSKKKKEEEDKFEEWLQVKKRMEEIGLSEYERRSITEDLQHEEAQRLREKRTAITVYDFEPLTIIGRGAFGEVRLVRQKLTNKIFAMKKVSKSEMVRKNQVQHVKSERNILALAENPWVVDLAYTFQDDKHLYFVMEYLPGGDLMTILIKKDILPESEARFYLAECILAVESVHNLNYIHRDLKPDNILIDGNGHIKLADFGLCKCCEINYDNPFANLTKLEENKVEKIQMEGFHRSRKLAYSTVGTPDYIAPEIFGKSGYDEKVDWWSLGVIFFEMVVGYPPFYSEDPKLTCQKILNWKKTFKVPRDANLSKEAIDLIYKLVCDKEDRLGTSGAEEIKRHPYFIGIDWKNLKNVKAPWIPTFQDELDTSNFDQFDEIEPFYPNTIKKKYQRKDSNFVGFTYKRSDGQRNSLISALENLESVVPSRFSLRISREASETENY</sequence>
<keyword evidence="16" id="KW-1185">Reference proteome</keyword>
<evidence type="ECO:0000256" key="7">
    <source>
        <dbReference type="ARBA" id="ARBA00022777"/>
    </source>
</evidence>
<evidence type="ECO:0000256" key="2">
    <source>
        <dbReference type="ARBA" id="ARBA00012513"/>
    </source>
</evidence>
<gene>
    <name evidence="15" type="ORF">SteCoe_33776</name>
</gene>
<evidence type="ECO:0000256" key="12">
    <source>
        <dbReference type="RuleBase" id="RU000304"/>
    </source>
</evidence>
<dbReference type="InterPro" id="IPR017441">
    <property type="entry name" value="Protein_kinase_ATP_BS"/>
</dbReference>
<dbReference type="Gene3D" id="3.30.200.20">
    <property type="entry name" value="Phosphorylase Kinase, domain 1"/>
    <property type="match status" value="1"/>
</dbReference>
<dbReference type="PROSITE" id="PS50011">
    <property type="entry name" value="PROTEIN_KINASE_DOM"/>
    <property type="match status" value="1"/>
</dbReference>
<evidence type="ECO:0000259" key="13">
    <source>
        <dbReference type="PROSITE" id="PS50011"/>
    </source>
</evidence>
<dbReference type="PROSITE" id="PS00108">
    <property type="entry name" value="PROTEIN_KINASE_ST"/>
    <property type="match status" value="1"/>
</dbReference>
<dbReference type="Gene3D" id="1.10.510.10">
    <property type="entry name" value="Transferase(Phosphotransferase) domain 1"/>
    <property type="match status" value="1"/>
</dbReference>
<keyword evidence="4" id="KW-0597">Phosphoprotein</keyword>
<feature type="domain" description="Protein kinase" evidence="13">
    <location>
        <begin position="93"/>
        <end position="378"/>
    </location>
</feature>
<proteinExistence type="inferred from homology"/>
<protein>
    <recommendedName>
        <fullName evidence="2">non-specific serine/threonine protein kinase</fullName>
        <ecNumber evidence="2">2.7.11.1</ecNumber>
    </recommendedName>
</protein>
<evidence type="ECO:0000256" key="10">
    <source>
        <dbReference type="ARBA" id="ARBA00048679"/>
    </source>
</evidence>
<dbReference type="SMART" id="SM00220">
    <property type="entry name" value="S_TKc"/>
    <property type="match status" value="1"/>
</dbReference>
<comment type="catalytic activity">
    <reaction evidence="9">
        <text>L-threonyl-[protein] + ATP = O-phospho-L-threonyl-[protein] + ADP + H(+)</text>
        <dbReference type="Rhea" id="RHEA:46608"/>
        <dbReference type="Rhea" id="RHEA-COMP:11060"/>
        <dbReference type="Rhea" id="RHEA-COMP:11605"/>
        <dbReference type="ChEBI" id="CHEBI:15378"/>
        <dbReference type="ChEBI" id="CHEBI:30013"/>
        <dbReference type="ChEBI" id="CHEBI:30616"/>
        <dbReference type="ChEBI" id="CHEBI:61977"/>
        <dbReference type="ChEBI" id="CHEBI:456216"/>
        <dbReference type="EC" id="2.7.11.1"/>
    </reaction>
</comment>
<dbReference type="Proteomes" id="UP000187209">
    <property type="component" value="Unassembled WGS sequence"/>
</dbReference>
<comment type="similarity">
    <text evidence="1">Belongs to the protein kinase superfamily. AGC Ser/Thr protein kinase family.</text>
</comment>
<dbReference type="InterPro" id="IPR050839">
    <property type="entry name" value="Rho-assoc_Ser/Thr_Kinase"/>
</dbReference>
<dbReference type="GO" id="GO:0005737">
    <property type="term" value="C:cytoplasm"/>
    <property type="evidence" value="ECO:0007669"/>
    <property type="project" value="UniProtKB-ARBA"/>
</dbReference>
<dbReference type="FunFam" id="1.10.510.10:FF:000570">
    <property type="entry name" value="Non-specific serine/threonine protein kinase"/>
    <property type="match status" value="1"/>
</dbReference>
<evidence type="ECO:0000256" key="8">
    <source>
        <dbReference type="ARBA" id="ARBA00022840"/>
    </source>
</evidence>
<evidence type="ECO:0000256" key="3">
    <source>
        <dbReference type="ARBA" id="ARBA00022527"/>
    </source>
</evidence>
<dbReference type="GO" id="GO:0005524">
    <property type="term" value="F:ATP binding"/>
    <property type="evidence" value="ECO:0007669"/>
    <property type="project" value="UniProtKB-UniRule"/>
</dbReference>
<dbReference type="InterPro" id="IPR017892">
    <property type="entry name" value="Pkinase_C"/>
</dbReference>
<comment type="catalytic activity">
    <reaction evidence="10">
        <text>L-seryl-[protein] + ATP = O-phospho-L-seryl-[protein] + ADP + H(+)</text>
        <dbReference type="Rhea" id="RHEA:17989"/>
        <dbReference type="Rhea" id="RHEA-COMP:9863"/>
        <dbReference type="Rhea" id="RHEA-COMP:11604"/>
        <dbReference type="ChEBI" id="CHEBI:15378"/>
        <dbReference type="ChEBI" id="CHEBI:29999"/>
        <dbReference type="ChEBI" id="CHEBI:30616"/>
        <dbReference type="ChEBI" id="CHEBI:83421"/>
        <dbReference type="ChEBI" id="CHEBI:456216"/>
        <dbReference type="EC" id="2.7.11.1"/>
    </reaction>
</comment>
<evidence type="ECO:0000313" key="15">
    <source>
        <dbReference type="EMBL" id="OMJ68704.1"/>
    </source>
</evidence>
<feature type="binding site" evidence="11">
    <location>
        <position position="132"/>
    </location>
    <ligand>
        <name>ATP</name>
        <dbReference type="ChEBI" id="CHEBI:30616"/>
    </ligand>
</feature>
<dbReference type="Pfam" id="PF00069">
    <property type="entry name" value="Pkinase"/>
    <property type="match status" value="1"/>
</dbReference>
<dbReference type="EC" id="2.7.11.1" evidence="2"/>
<keyword evidence="3 12" id="KW-0723">Serine/threonine-protein kinase</keyword>
<evidence type="ECO:0000256" key="4">
    <source>
        <dbReference type="ARBA" id="ARBA00022553"/>
    </source>
</evidence>
<dbReference type="InterPro" id="IPR000961">
    <property type="entry name" value="AGC-kinase_C"/>
</dbReference>
<evidence type="ECO:0000256" key="6">
    <source>
        <dbReference type="ARBA" id="ARBA00022741"/>
    </source>
</evidence>
<dbReference type="FunFam" id="3.30.200.20:FF:000192">
    <property type="entry name" value="Serine/threonine-protein kinase cot-1"/>
    <property type="match status" value="1"/>
</dbReference>
<evidence type="ECO:0000256" key="11">
    <source>
        <dbReference type="PROSITE-ProRule" id="PRU10141"/>
    </source>
</evidence>
<accession>A0A1R2AW01</accession>
<evidence type="ECO:0000313" key="16">
    <source>
        <dbReference type="Proteomes" id="UP000187209"/>
    </source>
</evidence>
<dbReference type="CDD" id="cd05599">
    <property type="entry name" value="STKc_NDR_like"/>
    <property type="match status" value="1"/>
</dbReference>
<evidence type="ECO:0000256" key="9">
    <source>
        <dbReference type="ARBA" id="ARBA00047899"/>
    </source>
</evidence>
<keyword evidence="6 11" id="KW-0547">Nucleotide-binding</keyword>
<dbReference type="PANTHER" id="PTHR22988">
    <property type="entry name" value="MYOTONIC DYSTROPHY S/T KINASE-RELATED"/>
    <property type="match status" value="1"/>
</dbReference>
<reference evidence="15 16" key="1">
    <citation type="submission" date="2016-11" db="EMBL/GenBank/DDBJ databases">
        <title>The macronuclear genome of Stentor coeruleus: a giant cell with tiny introns.</title>
        <authorList>
            <person name="Slabodnick M."/>
            <person name="Ruby J.G."/>
            <person name="Reiff S.B."/>
            <person name="Swart E.C."/>
            <person name="Gosai S."/>
            <person name="Prabakaran S."/>
            <person name="Witkowska E."/>
            <person name="Larue G.E."/>
            <person name="Fisher S."/>
            <person name="Freeman R.M."/>
            <person name="Gunawardena J."/>
            <person name="Chu W."/>
            <person name="Stover N.A."/>
            <person name="Gregory B.D."/>
            <person name="Nowacki M."/>
            <person name="Derisi J."/>
            <person name="Roy S.W."/>
            <person name="Marshall W.F."/>
            <person name="Sood P."/>
        </authorList>
    </citation>
    <scope>NUCLEOTIDE SEQUENCE [LARGE SCALE GENOMIC DNA]</scope>
    <source>
        <strain evidence="15">WM001</strain>
    </source>
</reference>
<organism evidence="15 16">
    <name type="scientific">Stentor coeruleus</name>
    <dbReference type="NCBI Taxonomy" id="5963"/>
    <lineage>
        <taxon>Eukaryota</taxon>
        <taxon>Sar</taxon>
        <taxon>Alveolata</taxon>
        <taxon>Ciliophora</taxon>
        <taxon>Postciliodesmatophora</taxon>
        <taxon>Heterotrichea</taxon>
        <taxon>Heterotrichida</taxon>
        <taxon>Stentoridae</taxon>
        <taxon>Stentor</taxon>
    </lineage>
</organism>
<dbReference type="PROSITE" id="PS51285">
    <property type="entry name" value="AGC_KINASE_CTER"/>
    <property type="match status" value="1"/>
</dbReference>
<name>A0A1R2AW01_9CILI</name>
<keyword evidence="7" id="KW-0418">Kinase</keyword>
<feature type="domain" description="AGC-kinase C-terminal" evidence="14">
    <location>
        <begin position="379"/>
        <end position="446"/>
    </location>
</feature>
<dbReference type="SMART" id="SM00133">
    <property type="entry name" value="S_TK_X"/>
    <property type="match status" value="1"/>
</dbReference>
<dbReference type="EMBL" id="MPUH01001292">
    <property type="protein sequence ID" value="OMJ68704.1"/>
    <property type="molecule type" value="Genomic_DNA"/>
</dbReference>
<dbReference type="GO" id="GO:0004674">
    <property type="term" value="F:protein serine/threonine kinase activity"/>
    <property type="evidence" value="ECO:0007669"/>
    <property type="project" value="UniProtKB-KW"/>
</dbReference>
<keyword evidence="5" id="KW-0808">Transferase</keyword>
<comment type="caution">
    <text evidence="15">The sequence shown here is derived from an EMBL/GenBank/DDBJ whole genome shotgun (WGS) entry which is preliminary data.</text>
</comment>
<keyword evidence="8 11" id="KW-0067">ATP-binding</keyword>
<dbReference type="SUPFAM" id="SSF56112">
    <property type="entry name" value="Protein kinase-like (PK-like)"/>
    <property type="match status" value="1"/>
</dbReference>
<dbReference type="AlphaFoldDB" id="A0A1R2AW01"/>
<dbReference type="InterPro" id="IPR011009">
    <property type="entry name" value="Kinase-like_dom_sf"/>
</dbReference>
<dbReference type="InterPro" id="IPR008271">
    <property type="entry name" value="Ser/Thr_kinase_AS"/>
</dbReference>
<dbReference type="InterPro" id="IPR000719">
    <property type="entry name" value="Prot_kinase_dom"/>
</dbReference>